<dbReference type="GO" id="GO:0015026">
    <property type="term" value="F:coreceptor activity"/>
    <property type="evidence" value="ECO:0007669"/>
    <property type="project" value="TreeGrafter"/>
</dbReference>
<evidence type="ECO:0008006" key="18">
    <source>
        <dbReference type="Google" id="ProtNLM"/>
    </source>
</evidence>
<dbReference type="AlphaFoldDB" id="A0A267GV70"/>
<evidence type="ECO:0000256" key="4">
    <source>
        <dbReference type="ARBA" id="ARBA00022703"/>
    </source>
</evidence>
<feature type="repeat" description="TNFR-Cys" evidence="11">
    <location>
        <begin position="60"/>
        <end position="104"/>
    </location>
</feature>
<evidence type="ECO:0000256" key="5">
    <source>
        <dbReference type="ARBA" id="ARBA00022729"/>
    </source>
</evidence>
<dbReference type="Gene3D" id="1.10.533.10">
    <property type="entry name" value="Death Domain, Fas"/>
    <property type="match status" value="1"/>
</dbReference>
<feature type="compositionally biased region" description="Low complexity" evidence="12">
    <location>
        <begin position="474"/>
        <end position="513"/>
    </location>
</feature>
<evidence type="ECO:0000256" key="13">
    <source>
        <dbReference type="SAM" id="Phobius"/>
    </source>
</evidence>
<dbReference type="GO" id="GO:0005035">
    <property type="term" value="F:death receptor activity"/>
    <property type="evidence" value="ECO:0007669"/>
    <property type="project" value="TreeGrafter"/>
</dbReference>
<keyword evidence="17" id="KW-1185">Reference proteome</keyword>
<evidence type="ECO:0000256" key="9">
    <source>
        <dbReference type="ARBA" id="ARBA00023157"/>
    </source>
</evidence>
<dbReference type="Gene3D" id="6.10.250.1780">
    <property type="match status" value="1"/>
</dbReference>
<evidence type="ECO:0000259" key="15">
    <source>
        <dbReference type="PROSITE" id="PS50050"/>
    </source>
</evidence>
<comment type="caution">
    <text evidence="11">Lacks conserved residue(s) required for the propagation of feature annotation.</text>
</comment>
<evidence type="ECO:0000259" key="14">
    <source>
        <dbReference type="PROSITE" id="PS50017"/>
    </source>
</evidence>
<protein>
    <recommendedName>
        <fullName evidence="18">Tumor necrosis factor receptor superfamily member 16</fullName>
    </recommendedName>
</protein>
<keyword evidence="7 13" id="KW-1133">Transmembrane helix</keyword>
<dbReference type="Pfam" id="PF00020">
    <property type="entry name" value="TNFR_c6"/>
    <property type="match status" value="1"/>
</dbReference>
<dbReference type="SUPFAM" id="SSF47986">
    <property type="entry name" value="DEATH domain"/>
    <property type="match status" value="1"/>
</dbReference>
<feature type="domain" description="TNFR-Cys" evidence="15">
    <location>
        <begin position="146"/>
        <end position="190"/>
    </location>
</feature>
<keyword evidence="3 13" id="KW-0812">Transmembrane</keyword>
<keyword evidence="4" id="KW-0053">Apoptosis</keyword>
<dbReference type="GO" id="GO:0048406">
    <property type="term" value="F:nerve growth factor binding"/>
    <property type="evidence" value="ECO:0007669"/>
    <property type="project" value="TreeGrafter"/>
</dbReference>
<comment type="caution">
    <text evidence="16">The sequence shown here is derived from an EMBL/GenBank/DDBJ whole genome shotgun (WGS) entry which is preliminary data.</text>
</comment>
<evidence type="ECO:0000256" key="11">
    <source>
        <dbReference type="PROSITE-ProRule" id="PRU00206"/>
    </source>
</evidence>
<keyword evidence="10" id="KW-0325">Glycoprotein</keyword>
<dbReference type="PANTHER" id="PTHR46605:SF2">
    <property type="entry name" value="TNFR-CYS DOMAIN-CONTAINING PROTEIN"/>
    <property type="match status" value="1"/>
</dbReference>
<organism evidence="16 17">
    <name type="scientific">Macrostomum lignano</name>
    <dbReference type="NCBI Taxonomy" id="282301"/>
    <lineage>
        <taxon>Eukaryota</taxon>
        <taxon>Metazoa</taxon>
        <taxon>Spiralia</taxon>
        <taxon>Lophotrochozoa</taxon>
        <taxon>Platyhelminthes</taxon>
        <taxon>Rhabditophora</taxon>
        <taxon>Macrostomorpha</taxon>
        <taxon>Macrostomida</taxon>
        <taxon>Macrostomidae</taxon>
        <taxon>Macrostomum</taxon>
    </lineage>
</organism>
<dbReference type="CDD" id="cd01670">
    <property type="entry name" value="Death"/>
    <property type="match status" value="1"/>
</dbReference>
<feature type="region of interest" description="Disordered" evidence="12">
    <location>
        <begin position="471"/>
        <end position="513"/>
    </location>
</feature>
<accession>A0A267GV70</accession>
<keyword evidence="5" id="KW-0732">Signal</keyword>
<dbReference type="SMART" id="SM00005">
    <property type="entry name" value="DEATH"/>
    <property type="match status" value="1"/>
</dbReference>
<evidence type="ECO:0000256" key="3">
    <source>
        <dbReference type="ARBA" id="ARBA00022692"/>
    </source>
</evidence>
<feature type="region of interest" description="Disordered" evidence="12">
    <location>
        <begin position="219"/>
        <end position="260"/>
    </location>
</feature>
<keyword evidence="9" id="KW-1015">Disulfide bond</keyword>
<comment type="subcellular location">
    <subcellularLocation>
        <location evidence="1">Cell membrane</location>
        <topology evidence="1">Single-pass membrane protein</topology>
    </subcellularLocation>
</comment>
<dbReference type="PANTHER" id="PTHR46605">
    <property type="entry name" value="TUMOR NECROSIS FACTOR RECEPTOR"/>
    <property type="match status" value="1"/>
</dbReference>
<feature type="repeat" description="TNFR-Cys" evidence="11">
    <location>
        <begin position="146"/>
        <end position="190"/>
    </location>
</feature>
<dbReference type="OrthoDB" id="10048028at2759"/>
<dbReference type="GO" id="GO:0009986">
    <property type="term" value="C:cell surface"/>
    <property type="evidence" value="ECO:0007669"/>
    <property type="project" value="TreeGrafter"/>
</dbReference>
<dbReference type="PROSITE" id="PS50017">
    <property type="entry name" value="DEATH_DOMAIN"/>
    <property type="match status" value="1"/>
</dbReference>
<keyword evidence="6" id="KW-0677">Repeat</keyword>
<evidence type="ECO:0000256" key="12">
    <source>
        <dbReference type="SAM" id="MobiDB-lite"/>
    </source>
</evidence>
<dbReference type="InterPro" id="IPR052302">
    <property type="entry name" value="Neurotrophin_rcpt-DD"/>
</dbReference>
<keyword evidence="8 13" id="KW-0472">Membrane</keyword>
<dbReference type="EMBL" id="NIVC01000131">
    <property type="protein sequence ID" value="PAA89918.1"/>
    <property type="molecule type" value="Genomic_DNA"/>
</dbReference>
<keyword evidence="2" id="KW-1003">Cell membrane</keyword>
<dbReference type="Pfam" id="PF00531">
    <property type="entry name" value="Death"/>
    <property type="match status" value="1"/>
</dbReference>
<evidence type="ECO:0000256" key="2">
    <source>
        <dbReference type="ARBA" id="ARBA00022475"/>
    </source>
</evidence>
<evidence type="ECO:0000313" key="16">
    <source>
        <dbReference type="EMBL" id="PAA89918.1"/>
    </source>
</evidence>
<dbReference type="Pfam" id="PF18422">
    <property type="entry name" value="TNFR_16_TM"/>
    <property type="match status" value="1"/>
</dbReference>
<feature type="transmembrane region" description="Helical" evidence="13">
    <location>
        <begin position="289"/>
        <end position="309"/>
    </location>
</feature>
<evidence type="ECO:0000256" key="10">
    <source>
        <dbReference type="ARBA" id="ARBA00023180"/>
    </source>
</evidence>
<dbReference type="InterPro" id="IPR011029">
    <property type="entry name" value="DEATH-like_dom_sf"/>
</dbReference>
<reference evidence="16 17" key="1">
    <citation type="submission" date="2017-06" db="EMBL/GenBank/DDBJ databases">
        <title>A platform for efficient transgenesis in Macrostomum lignano, a flatworm model organism for stem cell research.</title>
        <authorList>
            <person name="Berezikov E."/>
        </authorList>
    </citation>
    <scope>NUCLEOTIDE SEQUENCE [LARGE SCALE GENOMIC DNA]</scope>
    <source>
        <strain evidence="16">DV1</strain>
        <tissue evidence="16">Whole organism</tissue>
    </source>
</reference>
<evidence type="ECO:0000256" key="6">
    <source>
        <dbReference type="ARBA" id="ARBA00022737"/>
    </source>
</evidence>
<sequence length="513" mass="56148">MPRVRAALVKPADGQPQKCRPGTESVGSLCCRPCAKGYGMITKCYRDEATGKFHDTECVPCSSGQMRTFSAAVSALYNCEKCRPCNRPSERLVSECTAERDTICPCADGYYRLRGGDCAPCASCPIGQGLADPASCNGSRVADCAPCPAGSFSAPLAGLPNRICRLCATACPPGYQLLPETCQRPSGPVCRSEASGLLANATELSPGAVTADSVFRDLQQQQQQQPAEEDSFLRKQQKQPQSRPLSDWKELIDNGNPRPPINLARFNLTQVARTEEPVGRHSGGRNDMIPVYCAVLGAIIVSLIVWIVFKYFRSRTYSRKTQQHLPASNALIPPQSPMYPPPRSCQPAALLKRRSVDSGFGGSEALAASVSSSTRPLKEISDSRFQRLENILSNNPDPAAWKELATELGFSADDVQEFEAQADTLRQSPIRLMLRTWSQRPGATIGLFGRCLQKAGRKDALILFKELAERQHQQQHQQQHGAGRRQSAQPRQTGQQQQQQLAEEPSLQEMCQV</sequence>
<evidence type="ECO:0000256" key="7">
    <source>
        <dbReference type="ARBA" id="ARBA00022989"/>
    </source>
</evidence>
<dbReference type="SMART" id="SM00208">
    <property type="entry name" value="TNFR"/>
    <property type="match status" value="3"/>
</dbReference>
<dbReference type="SUPFAM" id="SSF57586">
    <property type="entry name" value="TNF receptor-like"/>
    <property type="match status" value="2"/>
</dbReference>
<name>A0A267GV70_9PLAT</name>
<dbReference type="GO" id="GO:0006915">
    <property type="term" value="P:apoptotic process"/>
    <property type="evidence" value="ECO:0007669"/>
    <property type="project" value="UniProtKB-KW"/>
</dbReference>
<evidence type="ECO:0000256" key="1">
    <source>
        <dbReference type="ARBA" id="ARBA00004162"/>
    </source>
</evidence>
<gene>
    <name evidence="16" type="ORF">BOX15_Mlig018038g1</name>
</gene>
<dbReference type="InterPro" id="IPR041448">
    <property type="entry name" value="TNFR16_TM"/>
</dbReference>
<feature type="domain" description="Death" evidence="14">
    <location>
        <begin position="401"/>
        <end position="468"/>
    </location>
</feature>
<evidence type="ECO:0000256" key="8">
    <source>
        <dbReference type="ARBA" id="ARBA00023136"/>
    </source>
</evidence>
<feature type="domain" description="TNFR-Cys" evidence="15">
    <location>
        <begin position="60"/>
        <end position="104"/>
    </location>
</feature>
<dbReference type="Gene3D" id="2.10.50.10">
    <property type="entry name" value="Tumor Necrosis Factor Receptor, subunit A, domain 2"/>
    <property type="match status" value="3"/>
</dbReference>
<dbReference type="PROSITE" id="PS50050">
    <property type="entry name" value="TNFR_NGFR_2"/>
    <property type="match status" value="2"/>
</dbReference>
<proteinExistence type="predicted"/>
<dbReference type="InterPro" id="IPR001368">
    <property type="entry name" value="TNFR/NGFR_Cys_rich_reg"/>
</dbReference>
<dbReference type="GO" id="GO:0005886">
    <property type="term" value="C:plasma membrane"/>
    <property type="evidence" value="ECO:0007669"/>
    <property type="project" value="UniProtKB-SubCell"/>
</dbReference>
<dbReference type="GO" id="GO:0007266">
    <property type="term" value="P:Rho protein signal transduction"/>
    <property type="evidence" value="ECO:0007669"/>
    <property type="project" value="TreeGrafter"/>
</dbReference>
<dbReference type="InterPro" id="IPR000488">
    <property type="entry name" value="Death_dom"/>
</dbReference>
<dbReference type="Proteomes" id="UP000215902">
    <property type="component" value="Unassembled WGS sequence"/>
</dbReference>
<evidence type="ECO:0000313" key="17">
    <source>
        <dbReference type="Proteomes" id="UP000215902"/>
    </source>
</evidence>